<evidence type="ECO:0000259" key="3">
    <source>
        <dbReference type="PROSITE" id="PS50200"/>
    </source>
</evidence>
<dbReference type="EMBL" id="CABIJS010000443">
    <property type="protein sequence ID" value="VUZ51397.1"/>
    <property type="molecule type" value="Genomic_DNA"/>
</dbReference>
<dbReference type="SUPFAM" id="SSF54236">
    <property type="entry name" value="Ubiquitin-like"/>
    <property type="match status" value="1"/>
</dbReference>
<keyword evidence="5" id="KW-1185">Reference proteome</keyword>
<dbReference type="PANTHER" id="PTHR15286">
    <property type="entry name" value="RAS-ASSOCIATING DOMAIN CONTAINING PROTEIN"/>
    <property type="match status" value="1"/>
</dbReference>
<evidence type="ECO:0000313" key="5">
    <source>
        <dbReference type="Proteomes" id="UP000321570"/>
    </source>
</evidence>
<protein>
    <recommendedName>
        <fullName evidence="3">Ras-associating domain-containing protein</fullName>
    </recommendedName>
</protein>
<name>A0A564YVT9_HYMDI</name>
<dbReference type="AlphaFoldDB" id="A0A564YVT9"/>
<dbReference type="InterPro" id="IPR029071">
    <property type="entry name" value="Ubiquitin-like_domsf"/>
</dbReference>
<feature type="region of interest" description="Disordered" evidence="2">
    <location>
        <begin position="234"/>
        <end position="258"/>
    </location>
</feature>
<dbReference type="InterPro" id="IPR000159">
    <property type="entry name" value="RA_dom"/>
</dbReference>
<dbReference type="PROSITE" id="PS50200">
    <property type="entry name" value="RA"/>
    <property type="match status" value="1"/>
</dbReference>
<organism evidence="4 5">
    <name type="scientific">Hymenolepis diminuta</name>
    <name type="common">Rat tapeworm</name>
    <dbReference type="NCBI Taxonomy" id="6216"/>
    <lineage>
        <taxon>Eukaryota</taxon>
        <taxon>Metazoa</taxon>
        <taxon>Spiralia</taxon>
        <taxon>Lophotrochozoa</taxon>
        <taxon>Platyhelminthes</taxon>
        <taxon>Cestoda</taxon>
        <taxon>Eucestoda</taxon>
        <taxon>Cyclophyllidea</taxon>
        <taxon>Hymenolepididae</taxon>
        <taxon>Hymenolepis</taxon>
    </lineage>
</organism>
<feature type="region of interest" description="Disordered" evidence="2">
    <location>
        <begin position="85"/>
        <end position="105"/>
    </location>
</feature>
<feature type="compositionally biased region" description="Low complexity" evidence="2">
    <location>
        <begin position="248"/>
        <end position="257"/>
    </location>
</feature>
<evidence type="ECO:0000256" key="1">
    <source>
        <dbReference type="SAM" id="Coils"/>
    </source>
</evidence>
<dbReference type="PANTHER" id="PTHR15286:SF6">
    <property type="entry name" value="GH01133P"/>
    <property type="match status" value="1"/>
</dbReference>
<dbReference type="Gene3D" id="3.10.20.90">
    <property type="entry name" value="Phosphatidylinositol 3-kinase Catalytic Subunit, Chain A, domain 1"/>
    <property type="match status" value="1"/>
</dbReference>
<reference evidence="4 5" key="1">
    <citation type="submission" date="2019-07" db="EMBL/GenBank/DDBJ databases">
        <authorList>
            <person name="Jastrzebski P J."/>
            <person name="Paukszto L."/>
            <person name="Jastrzebski P J."/>
        </authorList>
    </citation>
    <scope>NUCLEOTIDE SEQUENCE [LARGE SCALE GENOMIC DNA]</scope>
    <source>
        <strain evidence="4 5">WMS-il1</strain>
    </source>
</reference>
<sequence length="263" mass="30104">MELQVFVNGKPRDVCGVDNNTTAEEVVNVLCQSLYLVGSYCLVAYWQKNEIVFAPSESPLNLIRRVGDHLRQFQFVLRRTDVQQPLNPTRTRSPVPTSHHHRRVSSNAGHYATFQNAVTTYNQPRDRNYRRPEDKEVAAAFANRNSEQEAAELQKLSIVDWSKCYEEEYQRYLTLIDTRSRLQLNLQHLDVDLRQFRSKVQRLESEMAGELTNLLNLVEKAPEVRQKTVAELSLNRETSLPPPPPPSAQASSTNTPACDEVLI</sequence>
<dbReference type="Proteomes" id="UP000321570">
    <property type="component" value="Unassembled WGS sequence"/>
</dbReference>
<proteinExistence type="predicted"/>
<gene>
    <name evidence="4" type="ORF">WMSIL1_LOCUS10045</name>
</gene>
<dbReference type="GO" id="GO:0007165">
    <property type="term" value="P:signal transduction"/>
    <property type="evidence" value="ECO:0007669"/>
    <property type="project" value="InterPro"/>
</dbReference>
<feature type="coiled-coil region" evidence="1">
    <location>
        <begin position="186"/>
        <end position="213"/>
    </location>
</feature>
<feature type="domain" description="Ras-associating" evidence="3">
    <location>
        <begin position="1"/>
        <end position="82"/>
    </location>
</feature>
<accession>A0A564YVT9</accession>
<dbReference type="InterPro" id="IPR033593">
    <property type="entry name" value="N-RASSF"/>
</dbReference>
<evidence type="ECO:0000313" key="4">
    <source>
        <dbReference type="EMBL" id="VUZ51397.1"/>
    </source>
</evidence>
<keyword evidence="1" id="KW-0175">Coiled coil</keyword>
<feature type="compositionally biased region" description="Polar residues" evidence="2">
    <location>
        <begin position="85"/>
        <end position="96"/>
    </location>
</feature>
<evidence type="ECO:0000256" key="2">
    <source>
        <dbReference type="SAM" id="MobiDB-lite"/>
    </source>
</evidence>